<dbReference type="SUPFAM" id="SSF69318">
    <property type="entry name" value="Integrin alpha N-terminal domain"/>
    <property type="match status" value="1"/>
</dbReference>
<dbReference type="PANTHER" id="PTHR24260">
    <property type="match status" value="1"/>
</dbReference>
<dbReference type="Gene3D" id="2.40.10.10">
    <property type="entry name" value="Trypsin-like serine proteases"/>
    <property type="match status" value="1"/>
</dbReference>
<dbReference type="Proteomes" id="UP000517694">
    <property type="component" value="Unassembled WGS sequence"/>
</dbReference>
<dbReference type="OrthoDB" id="9815928at2"/>
<evidence type="ECO:0000259" key="3">
    <source>
        <dbReference type="PROSITE" id="PS50240"/>
    </source>
</evidence>
<dbReference type="EMBL" id="JACMHY010000010">
    <property type="protein sequence ID" value="MBC2868009.1"/>
    <property type="molecule type" value="Genomic_DNA"/>
</dbReference>
<evidence type="ECO:0000256" key="2">
    <source>
        <dbReference type="SAM" id="SignalP"/>
    </source>
</evidence>
<dbReference type="InterPro" id="IPR028994">
    <property type="entry name" value="Integrin_alpha_N"/>
</dbReference>
<dbReference type="GO" id="GO:0004252">
    <property type="term" value="F:serine-type endopeptidase activity"/>
    <property type="evidence" value="ECO:0007669"/>
    <property type="project" value="InterPro"/>
</dbReference>
<dbReference type="InterPro" id="IPR001254">
    <property type="entry name" value="Trypsin_dom"/>
</dbReference>
<dbReference type="PROSITE" id="PS50240">
    <property type="entry name" value="TRYPSIN_DOM"/>
    <property type="match status" value="1"/>
</dbReference>
<dbReference type="Gene3D" id="2.40.128.340">
    <property type="match status" value="3"/>
</dbReference>
<dbReference type="PANTHER" id="PTHR24260:SF136">
    <property type="entry name" value="GH08193P-RELATED"/>
    <property type="match status" value="1"/>
</dbReference>
<proteinExistence type="predicted"/>
<evidence type="ECO:0000313" key="5">
    <source>
        <dbReference type="Proteomes" id="UP000517694"/>
    </source>
</evidence>
<accession>A0A7X1I393</accession>
<dbReference type="Pfam" id="PF00089">
    <property type="entry name" value="Trypsin"/>
    <property type="match status" value="1"/>
</dbReference>
<dbReference type="SUPFAM" id="SSF50494">
    <property type="entry name" value="Trypsin-like serine proteases"/>
    <property type="match status" value="1"/>
</dbReference>
<dbReference type="InterPro" id="IPR051333">
    <property type="entry name" value="CLIP_Serine_Protease"/>
</dbReference>
<name>A0A7X1I393_9ACTN</name>
<keyword evidence="5" id="KW-1185">Reference proteome</keyword>
<gene>
    <name evidence="4" type="ORF">H1R13_24545</name>
</gene>
<dbReference type="GO" id="GO:0006508">
    <property type="term" value="P:proteolysis"/>
    <property type="evidence" value="ECO:0007669"/>
    <property type="project" value="InterPro"/>
</dbReference>
<comment type="caution">
    <text evidence="4">The sequence shown here is derived from an EMBL/GenBank/DDBJ whole genome shotgun (WGS) entry which is preliminary data.</text>
</comment>
<dbReference type="SMART" id="SM00020">
    <property type="entry name" value="Tryp_SPc"/>
    <property type="match status" value="1"/>
</dbReference>
<dbReference type="InterPro" id="IPR009003">
    <property type="entry name" value="Peptidase_S1_PA"/>
</dbReference>
<dbReference type="RefSeq" id="WP_159665782.1">
    <property type="nucleotide sequence ID" value="NZ_JACMHY010000010.1"/>
</dbReference>
<dbReference type="InterPro" id="IPR013517">
    <property type="entry name" value="FG-GAP"/>
</dbReference>
<evidence type="ECO:0000256" key="1">
    <source>
        <dbReference type="ARBA" id="ARBA00022729"/>
    </source>
</evidence>
<feature type="signal peptide" evidence="2">
    <location>
        <begin position="1"/>
        <end position="26"/>
    </location>
</feature>
<feature type="chain" id="PRO_5030563920" evidence="2">
    <location>
        <begin position="27"/>
        <end position="614"/>
    </location>
</feature>
<sequence>MSRAWAVGVAAAIAAPALLTAAPADAVVGAEVTDNAYAFTARIDIGDGERACSGALVDPSWVVTAGSCFVDDPASGAVPAAGKPAKTAKVIVGRPDLTTTAGMATEITELVPYPGRDLVMGRLAQPATGITPVALSTTPPIAGETLEAVGFGRTRTEWSPLRQHTGAFTTDTVEDTGLSLTGQNGDAICPGDAGGPLVREKNGTIELVAVHSRSWQGGCWGVDADETRTGAVDTRVDDLNAWIQQVRGLPQQAQVTAGDFNGDGKADVAALYDDGKDAAGRGLVSLWVFDSDGTALRAPRVTWNSDTSWTWSNTKLTSGDYNGDGKADVGVLYNYGQNADGVNRTKLWIFTSTGDGFRAPTILWDSGSTSWNWNSSKLTSGDYNGDGKADIGVLYNYGRTADGRNHTGLWVFTSVGNGFQAPAKVWDSGTGSWNWNASKLTSGDFNGDGRTDVAVLYDYGQAADGRNQTGLWFVGGADGLGSPKKVWTSDTSWNWNSSKLTSGDYDGDGKADIGVLYNYGQDSEGRNHTGLWTMAGTDTGVAPAKKVWDSTTSWNWNASQPVSGDFNGDGKSDLAVFYDYGHSADGRTRHGLWNFTSTGDGMTGPHLDWDSALR</sequence>
<dbReference type="InterPro" id="IPR043504">
    <property type="entry name" value="Peptidase_S1_PA_chymotrypsin"/>
</dbReference>
<organism evidence="4 5">
    <name type="scientific">Streptomyces mexicanus</name>
    <dbReference type="NCBI Taxonomy" id="178566"/>
    <lineage>
        <taxon>Bacteria</taxon>
        <taxon>Bacillati</taxon>
        <taxon>Actinomycetota</taxon>
        <taxon>Actinomycetes</taxon>
        <taxon>Kitasatosporales</taxon>
        <taxon>Streptomycetaceae</taxon>
        <taxon>Streptomyces</taxon>
    </lineage>
</organism>
<reference evidence="4 5" key="1">
    <citation type="submission" date="2020-08" db="EMBL/GenBank/DDBJ databases">
        <title>Whole-Genome Sequence of French Clinical Streptomyces mexicanus Strain Q0842.</title>
        <authorList>
            <person name="Boxberger M."/>
            <person name="La Scola B."/>
        </authorList>
    </citation>
    <scope>NUCLEOTIDE SEQUENCE [LARGE SCALE GENOMIC DNA]</scope>
    <source>
        <strain evidence="4 5">Marseille-Q0842</strain>
    </source>
</reference>
<dbReference type="AlphaFoldDB" id="A0A7X1I393"/>
<keyword evidence="1 2" id="KW-0732">Signal</keyword>
<dbReference type="Pfam" id="PF01839">
    <property type="entry name" value="FG-GAP"/>
    <property type="match status" value="1"/>
</dbReference>
<dbReference type="PRINTS" id="PR00722">
    <property type="entry name" value="CHYMOTRYPSIN"/>
</dbReference>
<dbReference type="InterPro" id="IPR001314">
    <property type="entry name" value="Peptidase_S1A"/>
</dbReference>
<evidence type="ECO:0000313" key="4">
    <source>
        <dbReference type="EMBL" id="MBC2868009.1"/>
    </source>
</evidence>
<feature type="domain" description="Peptidase S1" evidence="3">
    <location>
        <begin position="27"/>
        <end position="248"/>
    </location>
</feature>
<dbReference type="Pfam" id="PF13517">
    <property type="entry name" value="FG-GAP_3"/>
    <property type="match status" value="2"/>
</dbReference>
<protein>
    <submittedName>
        <fullName evidence="4">VCBS repeat-containing protein</fullName>
    </submittedName>
</protein>